<accession>A0A7D6VFQ4</accession>
<feature type="chain" id="PRO_5027753205" description="Hemophore-related protein" evidence="1">
    <location>
        <begin position="29"/>
        <end position="101"/>
    </location>
</feature>
<name>A0A7D6VFQ4_9NOCA</name>
<dbReference type="EMBL" id="CP059399">
    <property type="protein sequence ID" value="QLY33382.1"/>
    <property type="molecule type" value="Genomic_DNA"/>
</dbReference>
<evidence type="ECO:0000313" key="3">
    <source>
        <dbReference type="Proteomes" id="UP000515512"/>
    </source>
</evidence>
<dbReference type="AlphaFoldDB" id="A0A7D6VFQ4"/>
<gene>
    <name evidence="2" type="ORF">H0264_15130</name>
</gene>
<sequence length="101" mass="10123">MRKTLTATLAAAGATAALLILPTGTANAMTPACQSAVDILHSYGSLGPHGAEMTDAAARLRTVEATGDEATYIESYARALDSGDVAAVGQAATLLSGICTR</sequence>
<dbReference type="KEGG" id="nhu:H0264_15130"/>
<dbReference type="Proteomes" id="UP000515512">
    <property type="component" value="Chromosome"/>
</dbReference>
<proteinExistence type="predicted"/>
<reference evidence="2 3" key="1">
    <citation type="submission" date="2020-07" db="EMBL/GenBank/DDBJ databases">
        <authorList>
            <person name="Zhuang K."/>
            <person name="Ran Y."/>
        </authorList>
    </citation>
    <scope>NUCLEOTIDE SEQUENCE [LARGE SCALE GENOMIC DNA]</scope>
    <source>
        <strain evidence="2 3">WCH-YHL-001</strain>
    </source>
</reference>
<keyword evidence="3" id="KW-1185">Reference proteome</keyword>
<protein>
    <recommendedName>
        <fullName evidence="4">Hemophore-related protein</fullName>
    </recommendedName>
</protein>
<keyword evidence="1" id="KW-0732">Signal</keyword>
<evidence type="ECO:0000256" key="1">
    <source>
        <dbReference type="SAM" id="SignalP"/>
    </source>
</evidence>
<feature type="signal peptide" evidence="1">
    <location>
        <begin position="1"/>
        <end position="28"/>
    </location>
</feature>
<dbReference type="RefSeq" id="WP_181584546.1">
    <property type="nucleotide sequence ID" value="NZ_CP059399.1"/>
</dbReference>
<organism evidence="2 3">
    <name type="scientific">Nocardia huaxiensis</name>
    <dbReference type="NCBI Taxonomy" id="2755382"/>
    <lineage>
        <taxon>Bacteria</taxon>
        <taxon>Bacillati</taxon>
        <taxon>Actinomycetota</taxon>
        <taxon>Actinomycetes</taxon>
        <taxon>Mycobacteriales</taxon>
        <taxon>Nocardiaceae</taxon>
        <taxon>Nocardia</taxon>
    </lineage>
</organism>
<evidence type="ECO:0000313" key="2">
    <source>
        <dbReference type="EMBL" id="QLY33382.1"/>
    </source>
</evidence>
<evidence type="ECO:0008006" key="4">
    <source>
        <dbReference type="Google" id="ProtNLM"/>
    </source>
</evidence>